<accession>A3MWZ3</accession>
<dbReference type="GO" id="GO:0016301">
    <property type="term" value="F:kinase activity"/>
    <property type="evidence" value="ECO:0007669"/>
    <property type="project" value="UniProtKB-KW"/>
</dbReference>
<proteinExistence type="predicted"/>
<dbReference type="EMBL" id="CP000561">
    <property type="protein sequence ID" value="ABO09160.1"/>
    <property type="molecule type" value="Genomic_DNA"/>
</dbReference>
<feature type="domain" description="Carbohydrate kinase PfkB" evidence="1">
    <location>
        <begin position="164"/>
        <end position="218"/>
    </location>
</feature>
<dbReference type="SUPFAM" id="SSF53613">
    <property type="entry name" value="Ribokinase-like"/>
    <property type="match status" value="1"/>
</dbReference>
<dbReference type="eggNOG" id="arCOG00016">
    <property type="taxonomic scope" value="Archaea"/>
</dbReference>
<dbReference type="Pfam" id="PF00294">
    <property type="entry name" value="PfkB"/>
    <property type="match status" value="1"/>
</dbReference>
<dbReference type="SMR" id="A3MWZ3"/>
<keyword evidence="2" id="KW-0808">Transferase</keyword>
<dbReference type="AlphaFoldDB" id="A3MWZ3"/>
<organism evidence="2 3">
    <name type="scientific">Pyrobaculum calidifontis (strain DSM 21063 / JCM 11548 / VA1)</name>
    <dbReference type="NCBI Taxonomy" id="410359"/>
    <lineage>
        <taxon>Archaea</taxon>
        <taxon>Thermoproteota</taxon>
        <taxon>Thermoprotei</taxon>
        <taxon>Thermoproteales</taxon>
        <taxon>Thermoproteaceae</taxon>
        <taxon>Pyrobaculum</taxon>
    </lineage>
</organism>
<dbReference type="STRING" id="410359.Pcal_1743"/>
<evidence type="ECO:0000259" key="1">
    <source>
        <dbReference type="Pfam" id="PF00294"/>
    </source>
</evidence>
<protein>
    <submittedName>
        <fullName evidence="2">Kinase</fullName>
    </submittedName>
</protein>
<dbReference type="Proteomes" id="UP000001431">
    <property type="component" value="Chromosome"/>
</dbReference>
<dbReference type="InterPro" id="IPR011611">
    <property type="entry name" value="PfkB_dom"/>
</dbReference>
<evidence type="ECO:0000313" key="2">
    <source>
        <dbReference type="EMBL" id="ABO09160.1"/>
    </source>
</evidence>
<dbReference type="InterPro" id="IPR029056">
    <property type="entry name" value="Ribokinase-like"/>
</dbReference>
<sequence>MAGNPTLDIIYTATGVYKRYGGPIYYAALALRALGAEVEVMGVASPDDVEKLGRIFAEMGVRPRLFESDFTTTFELDYRTRPRSVKLLKKPSRGIGRVAGDIVILSPVYDELKSAEVDARIVVADLQGYLRSQSPLPRADLVHFSIDDIQLTLRELVHFAERWPRVVYTLGEEGAYVLFDGSIYHINSAEVSTDDTTGSGDVFLAVLTYFHLVKGLDILSATCEASMYVAGFLLTRQIVRHEFNCVKRVVPMTQF</sequence>
<dbReference type="KEGG" id="pcl:Pcal_1743"/>
<reference evidence="2" key="1">
    <citation type="submission" date="2007-02" db="EMBL/GenBank/DDBJ databases">
        <title>Complete sequence of Pyrobaculum calidifontis JCM 11548.</title>
        <authorList>
            <consortium name="US DOE Joint Genome Institute"/>
            <person name="Copeland A."/>
            <person name="Lucas S."/>
            <person name="Lapidus A."/>
            <person name="Barry K."/>
            <person name="Glavina del Rio T."/>
            <person name="Dalin E."/>
            <person name="Tice H."/>
            <person name="Pitluck S."/>
            <person name="Chain P."/>
            <person name="Malfatti S."/>
            <person name="Shin M."/>
            <person name="Vergez L."/>
            <person name="Schmutz J."/>
            <person name="Larimer F."/>
            <person name="Land M."/>
            <person name="Hauser L."/>
            <person name="Kyrpides N."/>
            <person name="Mikhailova N."/>
            <person name="Cozen A.E."/>
            <person name="Fitz-Gibbon S.T."/>
            <person name="House C.H."/>
            <person name="Saltikov C."/>
            <person name="Lowe T.M."/>
            <person name="Richardson P."/>
        </authorList>
    </citation>
    <scope>NUCLEOTIDE SEQUENCE [LARGE SCALE GENOMIC DNA]</scope>
    <source>
        <strain evidence="2">JCM 11548</strain>
    </source>
</reference>
<keyword evidence="3" id="KW-1185">Reference proteome</keyword>
<dbReference type="HOGENOM" id="CLU_065902_3_1_2"/>
<keyword evidence="2" id="KW-0418">Kinase</keyword>
<evidence type="ECO:0000313" key="3">
    <source>
        <dbReference type="Proteomes" id="UP000001431"/>
    </source>
</evidence>
<dbReference type="Gene3D" id="3.40.1190.20">
    <property type="match status" value="1"/>
</dbReference>
<name>A3MWZ3_PYRCJ</name>
<gene>
    <name evidence="2" type="ordered locus">Pcal_1743</name>
</gene>